<dbReference type="RefSeq" id="WP_121194904.1">
    <property type="nucleotide sequence ID" value="NZ_RBWV01000016.1"/>
</dbReference>
<sequence length="350" mass="37995">MGIVQRSATATSSKLETISTDALDRRIMSALQFDGRASFRRIAHALGSSEQTVARRYRRLREAGILRVVVLPDPRASRESLFVRIRTAPGAAEPIGTALARRPDVSWVTLAAAGTEVMCALRADDPRDRDELVLRNLPRLSKVTDVSTAALLHVFAETGLQEWQGFDARLNAEEIAALGARSRRDVPVRRTADEPGLTPDDDALLTLLASDGRMSYAALAAATGRNEAAVARRVEALLERGLLFVDVEVAYALIGFRAAATLWLTVAPADIHRVGTEIALHPEVGFVGAVSGPASLVVAVTCRDTADLYRYITERLAPISAIRQHEVTLTVRHLKQAGTVMEGDRLPRIL</sequence>
<dbReference type="GO" id="GO:0043565">
    <property type="term" value="F:sequence-specific DNA binding"/>
    <property type="evidence" value="ECO:0007669"/>
    <property type="project" value="InterPro"/>
</dbReference>
<dbReference type="SUPFAM" id="SSF54909">
    <property type="entry name" value="Dimeric alpha+beta barrel"/>
    <property type="match status" value="2"/>
</dbReference>
<dbReference type="EMBL" id="RBWV01000016">
    <property type="protein sequence ID" value="RKS68526.1"/>
    <property type="molecule type" value="Genomic_DNA"/>
</dbReference>
<dbReference type="InterPro" id="IPR000485">
    <property type="entry name" value="AsnC-type_HTH_dom"/>
</dbReference>
<dbReference type="InterPro" id="IPR036390">
    <property type="entry name" value="WH_DNA-bd_sf"/>
</dbReference>
<dbReference type="Gene3D" id="3.30.70.920">
    <property type="match status" value="2"/>
</dbReference>
<protein>
    <submittedName>
        <fullName evidence="5">DNA-binding Lrp family transcriptional regulator</fullName>
    </submittedName>
</protein>
<comment type="caution">
    <text evidence="5">The sequence shown here is derived from an EMBL/GenBank/DDBJ whole genome shotgun (WGS) entry which is preliminary data.</text>
</comment>
<dbReference type="PANTHER" id="PTHR30154:SF34">
    <property type="entry name" value="TRANSCRIPTIONAL REGULATOR AZLB"/>
    <property type="match status" value="1"/>
</dbReference>
<dbReference type="GO" id="GO:0043200">
    <property type="term" value="P:response to amino acid"/>
    <property type="evidence" value="ECO:0007669"/>
    <property type="project" value="TreeGrafter"/>
</dbReference>
<dbReference type="InParanoid" id="A0A420XKH1"/>
<dbReference type="SMART" id="SM00344">
    <property type="entry name" value="HTH_ASNC"/>
    <property type="match status" value="2"/>
</dbReference>
<evidence type="ECO:0000256" key="2">
    <source>
        <dbReference type="ARBA" id="ARBA00023125"/>
    </source>
</evidence>
<dbReference type="InterPro" id="IPR019887">
    <property type="entry name" value="Tscrpt_reg_AsnC/Lrp_C"/>
</dbReference>
<dbReference type="InterPro" id="IPR036388">
    <property type="entry name" value="WH-like_DNA-bd_sf"/>
</dbReference>
<dbReference type="PRINTS" id="PR00033">
    <property type="entry name" value="HTHASNC"/>
</dbReference>
<dbReference type="CDD" id="cd00090">
    <property type="entry name" value="HTH_ARSR"/>
    <property type="match status" value="1"/>
</dbReference>
<dbReference type="PROSITE" id="PS50956">
    <property type="entry name" value="HTH_ASNC_2"/>
    <property type="match status" value="1"/>
</dbReference>
<keyword evidence="6" id="KW-1185">Reference proteome</keyword>
<dbReference type="PANTHER" id="PTHR30154">
    <property type="entry name" value="LEUCINE-RESPONSIVE REGULATORY PROTEIN"/>
    <property type="match status" value="1"/>
</dbReference>
<dbReference type="GO" id="GO:0005829">
    <property type="term" value="C:cytosol"/>
    <property type="evidence" value="ECO:0007669"/>
    <property type="project" value="TreeGrafter"/>
</dbReference>
<dbReference type="AlphaFoldDB" id="A0A420XKH1"/>
<dbReference type="Gene3D" id="1.10.10.10">
    <property type="entry name" value="Winged helix-like DNA-binding domain superfamily/Winged helix DNA-binding domain"/>
    <property type="match status" value="2"/>
</dbReference>
<keyword evidence="3" id="KW-0804">Transcription</keyword>
<evidence type="ECO:0000313" key="5">
    <source>
        <dbReference type="EMBL" id="RKS68526.1"/>
    </source>
</evidence>
<dbReference type="OrthoDB" id="3453230at2"/>
<dbReference type="InterPro" id="IPR011008">
    <property type="entry name" value="Dimeric_a/b-barrel"/>
</dbReference>
<proteinExistence type="predicted"/>
<gene>
    <name evidence="5" type="ORF">CLV35_3654</name>
</gene>
<organism evidence="5 6">
    <name type="scientific">Motilibacter peucedani</name>
    <dbReference type="NCBI Taxonomy" id="598650"/>
    <lineage>
        <taxon>Bacteria</taxon>
        <taxon>Bacillati</taxon>
        <taxon>Actinomycetota</taxon>
        <taxon>Actinomycetes</taxon>
        <taxon>Motilibacterales</taxon>
        <taxon>Motilibacteraceae</taxon>
        <taxon>Motilibacter</taxon>
    </lineage>
</organism>
<evidence type="ECO:0000313" key="6">
    <source>
        <dbReference type="Proteomes" id="UP000281955"/>
    </source>
</evidence>
<name>A0A420XKH1_9ACTN</name>
<evidence type="ECO:0000256" key="1">
    <source>
        <dbReference type="ARBA" id="ARBA00023015"/>
    </source>
</evidence>
<accession>A0A420XKH1</accession>
<evidence type="ECO:0000256" key="3">
    <source>
        <dbReference type="ARBA" id="ARBA00023163"/>
    </source>
</evidence>
<reference evidence="5 6" key="1">
    <citation type="submission" date="2018-10" db="EMBL/GenBank/DDBJ databases">
        <title>Genomic Encyclopedia of Archaeal and Bacterial Type Strains, Phase II (KMG-II): from individual species to whole genera.</title>
        <authorList>
            <person name="Goeker M."/>
        </authorList>
    </citation>
    <scope>NUCLEOTIDE SEQUENCE [LARGE SCALE GENOMIC DNA]</scope>
    <source>
        <strain evidence="5 6">RP-AC37</strain>
    </source>
</reference>
<keyword evidence="1" id="KW-0805">Transcription regulation</keyword>
<dbReference type="InterPro" id="IPR019888">
    <property type="entry name" value="Tscrpt_reg_AsnC-like"/>
</dbReference>
<dbReference type="Pfam" id="PF01037">
    <property type="entry name" value="AsnC_trans_reg"/>
    <property type="match status" value="1"/>
</dbReference>
<evidence type="ECO:0000259" key="4">
    <source>
        <dbReference type="PROSITE" id="PS50956"/>
    </source>
</evidence>
<feature type="domain" description="HTH asnC-type" evidence="4">
    <location>
        <begin position="21"/>
        <end position="92"/>
    </location>
</feature>
<dbReference type="Pfam" id="PF13404">
    <property type="entry name" value="HTH_AsnC-type"/>
    <property type="match status" value="2"/>
</dbReference>
<dbReference type="InterPro" id="IPR011991">
    <property type="entry name" value="ArsR-like_HTH"/>
</dbReference>
<keyword evidence="2 5" id="KW-0238">DNA-binding</keyword>
<dbReference type="Proteomes" id="UP000281955">
    <property type="component" value="Unassembled WGS sequence"/>
</dbReference>
<dbReference type="SUPFAM" id="SSF46785">
    <property type="entry name" value="Winged helix' DNA-binding domain"/>
    <property type="match status" value="2"/>
</dbReference>